<keyword evidence="4 6" id="KW-0067">ATP-binding</keyword>
<dbReference type="PROSITE" id="PS00211">
    <property type="entry name" value="ABC_TRANSPORTER_1"/>
    <property type="match status" value="1"/>
</dbReference>
<keyword evidence="7" id="KW-1185">Reference proteome</keyword>
<dbReference type="PANTHER" id="PTHR43335:SF8">
    <property type="entry name" value="ABC TRANSPORTER, ATP-BINDING PROTEIN"/>
    <property type="match status" value="1"/>
</dbReference>
<evidence type="ECO:0000256" key="2">
    <source>
        <dbReference type="ARBA" id="ARBA00022448"/>
    </source>
</evidence>
<dbReference type="InterPro" id="IPR027417">
    <property type="entry name" value="P-loop_NTPase"/>
</dbReference>
<dbReference type="PROSITE" id="PS50893">
    <property type="entry name" value="ABC_TRANSPORTER_2"/>
    <property type="match status" value="1"/>
</dbReference>
<evidence type="ECO:0000256" key="3">
    <source>
        <dbReference type="ARBA" id="ARBA00022741"/>
    </source>
</evidence>
<evidence type="ECO:0000313" key="7">
    <source>
        <dbReference type="Proteomes" id="UP000516046"/>
    </source>
</evidence>
<dbReference type="PANTHER" id="PTHR43335">
    <property type="entry name" value="ABC TRANSPORTER, ATP-BINDING PROTEIN"/>
    <property type="match status" value="1"/>
</dbReference>
<evidence type="ECO:0000256" key="1">
    <source>
        <dbReference type="ARBA" id="ARBA00005417"/>
    </source>
</evidence>
<proteinExistence type="inferred from homology"/>
<protein>
    <submittedName>
        <fullName evidence="6">ATP-binding cassette domain-containing protein</fullName>
    </submittedName>
</protein>
<dbReference type="GO" id="GO:0005524">
    <property type="term" value="F:ATP binding"/>
    <property type="evidence" value="ECO:0007669"/>
    <property type="project" value="UniProtKB-KW"/>
</dbReference>
<gene>
    <name evidence="6" type="ORF">H6X83_10775</name>
</gene>
<dbReference type="SUPFAM" id="SSF52540">
    <property type="entry name" value="P-loop containing nucleoside triphosphate hydrolases"/>
    <property type="match status" value="1"/>
</dbReference>
<feature type="domain" description="ABC transporter" evidence="5">
    <location>
        <begin position="6"/>
        <end position="234"/>
    </location>
</feature>
<accession>A0A7G9WFF3</accession>
<keyword evidence="2" id="KW-0813">Transport</keyword>
<dbReference type="Proteomes" id="UP000516046">
    <property type="component" value="Chromosome"/>
</dbReference>
<dbReference type="RefSeq" id="WP_212506485.1">
    <property type="nucleotide sequence ID" value="NZ_CP060696.1"/>
</dbReference>
<comment type="similarity">
    <text evidence="1">Belongs to the ABC transporter superfamily.</text>
</comment>
<dbReference type="InterPro" id="IPR003439">
    <property type="entry name" value="ABC_transporter-like_ATP-bd"/>
</dbReference>
<dbReference type="Pfam" id="PF00005">
    <property type="entry name" value="ABC_tran"/>
    <property type="match status" value="1"/>
</dbReference>
<dbReference type="InterPro" id="IPR017871">
    <property type="entry name" value="ABC_transporter-like_CS"/>
</dbReference>
<reference evidence="6 7" key="1">
    <citation type="submission" date="2020-08" db="EMBL/GenBank/DDBJ databases">
        <authorList>
            <person name="Ren C."/>
            <person name="Gu Y."/>
            <person name="Xu Y."/>
        </authorList>
    </citation>
    <scope>NUCLEOTIDE SEQUENCE [LARGE SCALE GENOMIC DNA]</scope>
    <source>
        <strain evidence="6 7">LBM18003</strain>
    </source>
</reference>
<keyword evidence="3" id="KW-0547">Nucleotide-binding</keyword>
<dbReference type="EMBL" id="CP060696">
    <property type="protein sequence ID" value="QNO17415.1"/>
    <property type="molecule type" value="Genomic_DNA"/>
</dbReference>
<dbReference type="KEGG" id="caml:H6X83_10775"/>
<dbReference type="AlphaFoldDB" id="A0A7G9WFF3"/>
<name>A0A7G9WFF3_9FIRM</name>
<dbReference type="InterPro" id="IPR003593">
    <property type="entry name" value="AAA+_ATPase"/>
</dbReference>
<dbReference type="SMART" id="SM00382">
    <property type="entry name" value="AAA"/>
    <property type="match status" value="1"/>
</dbReference>
<organism evidence="6 7">
    <name type="scientific">Caproicibacterium amylolyticum</name>
    <dbReference type="NCBI Taxonomy" id="2766537"/>
    <lineage>
        <taxon>Bacteria</taxon>
        <taxon>Bacillati</taxon>
        <taxon>Bacillota</taxon>
        <taxon>Clostridia</taxon>
        <taxon>Eubacteriales</taxon>
        <taxon>Oscillospiraceae</taxon>
        <taxon>Caproicibacterium</taxon>
    </lineage>
</organism>
<dbReference type="GO" id="GO:0016887">
    <property type="term" value="F:ATP hydrolysis activity"/>
    <property type="evidence" value="ECO:0007669"/>
    <property type="project" value="InterPro"/>
</dbReference>
<dbReference type="Gene3D" id="3.40.50.300">
    <property type="entry name" value="P-loop containing nucleotide triphosphate hydrolases"/>
    <property type="match status" value="1"/>
</dbReference>
<evidence type="ECO:0000256" key="4">
    <source>
        <dbReference type="ARBA" id="ARBA00022840"/>
    </source>
</evidence>
<evidence type="ECO:0000313" key="6">
    <source>
        <dbReference type="EMBL" id="QNO17415.1"/>
    </source>
</evidence>
<evidence type="ECO:0000259" key="5">
    <source>
        <dbReference type="PROSITE" id="PS50893"/>
    </source>
</evidence>
<sequence>MEQAVIQTNSISKVYKKAAAVSNLSIQVNRGDIYALVGQNGAGKTTLLKMICGLTPQTSGELILSGKTSEGDLHRARARMGTMIETPGFFPYLSAQDNLMYYQIQRGKKNKATVENVLQFVGLADAGSKKFRNFSLGMKQRLGLALAIMDNPEILVLDEPINGLDPMGIKEFRDIILKLNREKKTTILISSHILGELSQIATTYGFISKGQMVEHITAEELKEKCRTFLRVDVDNTNAASEILKSECQCQNIEIVDEHTLHIGERIDESGIFVRALVESGVMVSQVYRAGINLEEYFIGLIGGNKNV</sequence>